<name>A0A1X0XXX2_MYCSI</name>
<feature type="transmembrane region" description="Helical" evidence="1">
    <location>
        <begin position="60"/>
        <end position="79"/>
    </location>
</feature>
<sequence>MMVGAFAMAIAAFLPLDQPVGLLRMVQSNTLIQHGGWMLVAFALGIAGGGFRASQGKRNAWVLTLLACVVAAIQIFRWATDESLRTLYPVGADGTLDTSKPGMVASFGIAIYVAIVGIAAASIGVLMLRETKDSVASAAAEGDTPLQPQTKKCPDCAEAILAAANVCKHCGYRFHPTASGGAQKEVMAKKASAPSTTRQTPAQRKFTKVRCNQCQHVQTVPADQATFRCEQCATKLKRRNPTAKSR</sequence>
<dbReference type="EMBL" id="MZZM01000025">
    <property type="protein sequence ID" value="ORJ57780.1"/>
    <property type="molecule type" value="Genomic_DNA"/>
</dbReference>
<feature type="transmembrane region" description="Helical" evidence="1">
    <location>
        <begin position="104"/>
        <end position="128"/>
    </location>
</feature>
<proteinExistence type="predicted"/>
<gene>
    <name evidence="2" type="ORF">B5M45_19400</name>
</gene>
<keyword evidence="1" id="KW-1133">Transmembrane helix</keyword>
<evidence type="ECO:0000256" key="1">
    <source>
        <dbReference type="SAM" id="Phobius"/>
    </source>
</evidence>
<dbReference type="AlphaFoldDB" id="A0A1X0XXX2"/>
<evidence type="ECO:0000313" key="3">
    <source>
        <dbReference type="Proteomes" id="UP000193040"/>
    </source>
</evidence>
<dbReference type="Proteomes" id="UP000193040">
    <property type="component" value="Unassembled WGS sequence"/>
</dbReference>
<reference evidence="2 3" key="1">
    <citation type="submission" date="2017-03" db="EMBL/GenBank/DDBJ databases">
        <title>Genomic insights into Mycobacterium simiae human colonization.</title>
        <authorList>
            <person name="Steffani J.L."/>
            <person name="Brunck M.E."/>
            <person name="Cruz E."/>
            <person name="Montiel R."/>
            <person name="Barona F."/>
        </authorList>
    </citation>
    <scope>NUCLEOTIDE SEQUENCE [LARGE SCALE GENOMIC DNA]</scope>
    <source>
        <strain evidence="2 3">MsiGto</strain>
    </source>
</reference>
<evidence type="ECO:0000313" key="2">
    <source>
        <dbReference type="EMBL" id="ORJ57780.1"/>
    </source>
</evidence>
<keyword evidence="1" id="KW-0472">Membrane</keyword>
<keyword evidence="1" id="KW-0812">Transmembrane</keyword>
<accession>A0A1X0XXX2</accession>
<comment type="caution">
    <text evidence="2">The sequence shown here is derived from an EMBL/GenBank/DDBJ whole genome shotgun (WGS) entry which is preliminary data.</text>
</comment>
<feature type="transmembrane region" description="Helical" evidence="1">
    <location>
        <begin position="35"/>
        <end position="53"/>
    </location>
</feature>
<protein>
    <submittedName>
        <fullName evidence="2">Uncharacterized protein</fullName>
    </submittedName>
</protein>
<organism evidence="2 3">
    <name type="scientific">Mycobacterium simiae</name>
    <name type="common">Mycobacterium habana</name>
    <dbReference type="NCBI Taxonomy" id="1784"/>
    <lineage>
        <taxon>Bacteria</taxon>
        <taxon>Bacillati</taxon>
        <taxon>Actinomycetota</taxon>
        <taxon>Actinomycetes</taxon>
        <taxon>Mycobacteriales</taxon>
        <taxon>Mycobacteriaceae</taxon>
        <taxon>Mycobacterium</taxon>
        <taxon>Mycobacterium simiae complex</taxon>
    </lineage>
</organism>
<keyword evidence="3" id="KW-1185">Reference proteome</keyword>